<dbReference type="GO" id="GO:0003700">
    <property type="term" value="F:DNA-binding transcription factor activity"/>
    <property type="evidence" value="ECO:0007669"/>
    <property type="project" value="InterPro"/>
</dbReference>
<dbReference type="SUPFAM" id="SSF53697">
    <property type="entry name" value="SIS domain"/>
    <property type="match status" value="1"/>
</dbReference>
<keyword evidence="1" id="KW-0805">Transcription regulation</keyword>
<dbReference type="CDD" id="cd05013">
    <property type="entry name" value="SIS_RpiR"/>
    <property type="match status" value="1"/>
</dbReference>
<dbReference type="Gene3D" id="1.10.10.10">
    <property type="entry name" value="Winged helix-like DNA-binding domain superfamily/Winged helix DNA-binding domain"/>
    <property type="match status" value="1"/>
</dbReference>
<dbReference type="KEGG" id="ebm:SG0102_10480"/>
<dbReference type="InterPro" id="IPR046348">
    <property type="entry name" value="SIS_dom_sf"/>
</dbReference>
<evidence type="ECO:0000256" key="1">
    <source>
        <dbReference type="ARBA" id="ARBA00023015"/>
    </source>
</evidence>
<dbReference type="InterPro" id="IPR001347">
    <property type="entry name" value="SIS_dom"/>
</dbReference>
<dbReference type="EMBL" id="AP019309">
    <property type="protein sequence ID" value="BBH26114.1"/>
    <property type="molecule type" value="Genomic_DNA"/>
</dbReference>
<dbReference type="Pfam" id="PF01418">
    <property type="entry name" value="HTH_6"/>
    <property type="match status" value="1"/>
</dbReference>
<evidence type="ECO:0000259" key="5">
    <source>
        <dbReference type="PROSITE" id="PS51464"/>
    </source>
</evidence>
<reference evidence="6 7" key="1">
    <citation type="submission" date="2018-11" db="EMBL/GenBank/DDBJ databases">
        <title>Novel Erysipelotrichaceae bacterium isolated from small intestine of a swine.</title>
        <authorList>
            <person name="Kim J.S."/>
            <person name="Choe H."/>
            <person name="Lee Y.R."/>
            <person name="Kim K.M."/>
            <person name="Park D.S."/>
        </authorList>
    </citation>
    <scope>NUCLEOTIDE SEQUENCE [LARGE SCALE GENOMIC DNA]</scope>
    <source>
        <strain evidence="6 7">SG0102</strain>
    </source>
</reference>
<dbReference type="SUPFAM" id="SSF46689">
    <property type="entry name" value="Homeodomain-like"/>
    <property type="match status" value="1"/>
</dbReference>
<keyword evidence="3" id="KW-0804">Transcription</keyword>
<keyword evidence="7" id="KW-1185">Reference proteome</keyword>
<name>A0A3G9JTA6_9FIRM</name>
<dbReference type="InterPro" id="IPR000281">
    <property type="entry name" value="HTH_RpiR"/>
</dbReference>
<organism evidence="6 7">
    <name type="scientific">Intestinibaculum porci</name>
    <dbReference type="NCBI Taxonomy" id="2487118"/>
    <lineage>
        <taxon>Bacteria</taxon>
        <taxon>Bacillati</taxon>
        <taxon>Bacillota</taxon>
        <taxon>Erysipelotrichia</taxon>
        <taxon>Erysipelotrichales</taxon>
        <taxon>Erysipelotrichaceae</taxon>
        <taxon>Intestinibaculum</taxon>
    </lineage>
</organism>
<evidence type="ECO:0000313" key="6">
    <source>
        <dbReference type="EMBL" id="BBH26114.1"/>
    </source>
</evidence>
<dbReference type="FunCoup" id="A0A3G9JTA6">
    <property type="interactions" value="27"/>
</dbReference>
<dbReference type="InterPro" id="IPR036388">
    <property type="entry name" value="WH-like_DNA-bd_sf"/>
</dbReference>
<dbReference type="GO" id="GO:0003677">
    <property type="term" value="F:DNA binding"/>
    <property type="evidence" value="ECO:0007669"/>
    <property type="project" value="UniProtKB-KW"/>
</dbReference>
<feature type="domain" description="SIS" evidence="5">
    <location>
        <begin position="124"/>
        <end position="267"/>
    </location>
</feature>
<dbReference type="InParanoid" id="A0A3G9JTA6"/>
<proteinExistence type="predicted"/>
<dbReference type="PROSITE" id="PS51071">
    <property type="entry name" value="HTH_RPIR"/>
    <property type="match status" value="1"/>
</dbReference>
<dbReference type="GO" id="GO:1901135">
    <property type="term" value="P:carbohydrate derivative metabolic process"/>
    <property type="evidence" value="ECO:0007669"/>
    <property type="project" value="InterPro"/>
</dbReference>
<dbReference type="OrthoDB" id="63027at2"/>
<dbReference type="Gene3D" id="3.40.50.10490">
    <property type="entry name" value="Glucose-6-phosphate isomerase like protein, domain 1"/>
    <property type="match status" value="1"/>
</dbReference>
<dbReference type="Proteomes" id="UP000268059">
    <property type="component" value="Chromosome"/>
</dbReference>
<evidence type="ECO:0000256" key="2">
    <source>
        <dbReference type="ARBA" id="ARBA00023125"/>
    </source>
</evidence>
<evidence type="ECO:0000256" key="3">
    <source>
        <dbReference type="ARBA" id="ARBA00023163"/>
    </source>
</evidence>
<evidence type="ECO:0000313" key="7">
    <source>
        <dbReference type="Proteomes" id="UP000268059"/>
    </source>
</evidence>
<evidence type="ECO:0000259" key="4">
    <source>
        <dbReference type="PROSITE" id="PS51071"/>
    </source>
</evidence>
<dbReference type="PANTHER" id="PTHR30514:SF1">
    <property type="entry name" value="HTH-TYPE TRANSCRIPTIONAL REGULATOR HEXR-RELATED"/>
    <property type="match status" value="1"/>
</dbReference>
<dbReference type="AlphaFoldDB" id="A0A3G9JTA6"/>
<dbReference type="RefSeq" id="WP_125119020.1">
    <property type="nucleotide sequence ID" value="NZ_AP019309.1"/>
</dbReference>
<gene>
    <name evidence="6" type="ORF">SG0102_10480</name>
</gene>
<dbReference type="PANTHER" id="PTHR30514">
    <property type="entry name" value="GLUCOKINASE"/>
    <property type="match status" value="1"/>
</dbReference>
<dbReference type="PROSITE" id="PS51464">
    <property type="entry name" value="SIS"/>
    <property type="match status" value="1"/>
</dbReference>
<keyword evidence="2" id="KW-0238">DNA-binding</keyword>
<sequence>MSQSSVISMIYSLYDDFYPQEKKVADYVIAHAHDVVNMNNSELAKACETSVATISRFVKKCGVESFHQFKVVLARDVVLGEDVQVSSTISLEDIHTSIANIQANKMNEIKATLSLLDEKQLKEVVALLSKAAMIQIVAVGNTIPVAINAQYMFNEIGLRAMAGTIWETQLAFSMTLTPQDVMIAISNTGESKDVVKMIHNAREGGAKVIAITNNPQSTIALLADYHLQSATREKLFLNEFYFSRVSAMTIIEVLYLFLTVGHEKSYDYLSKCENLMVDEKL</sequence>
<protein>
    <submittedName>
        <fullName evidence="6">RpiR family transcriptional regulator</fullName>
    </submittedName>
</protein>
<dbReference type="InterPro" id="IPR047640">
    <property type="entry name" value="RpiR-like"/>
</dbReference>
<dbReference type="Pfam" id="PF01380">
    <property type="entry name" value="SIS"/>
    <property type="match status" value="1"/>
</dbReference>
<dbReference type="InterPro" id="IPR009057">
    <property type="entry name" value="Homeodomain-like_sf"/>
</dbReference>
<dbReference type="InterPro" id="IPR035472">
    <property type="entry name" value="RpiR-like_SIS"/>
</dbReference>
<feature type="domain" description="HTH rpiR-type" evidence="4">
    <location>
        <begin position="4"/>
        <end position="80"/>
    </location>
</feature>
<accession>A0A3G9JTA6</accession>
<dbReference type="GO" id="GO:0097367">
    <property type="term" value="F:carbohydrate derivative binding"/>
    <property type="evidence" value="ECO:0007669"/>
    <property type="project" value="InterPro"/>
</dbReference>